<gene>
    <name evidence="3" type="ORF">PoB_005123300</name>
</gene>
<dbReference type="Proteomes" id="UP000735302">
    <property type="component" value="Unassembled WGS sequence"/>
</dbReference>
<organism evidence="3 4">
    <name type="scientific">Plakobranchus ocellatus</name>
    <dbReference type="NCBI Taxonomy" id="259542"/>
    <lineage>
        <taxon>Eukaryota</taxon>
        <taxon>Metazoa</taxon>
        <taxon>Spiralia</taxon>
        <taxon>Lophotrochozoa</taxon>
        <taxon>Mollusca</taxon>
        <taxon>Gastropoda</taxon>
        <taxon>Heterobranchia</taxon>
        <taxon>Euthyneura</taxon>
        <taxon>Panpulmonata</taxon>
        <taxon>Sacoglossa</taxon>
        <taxon>Placobranchoidea</taxon>
        <taxon>Plakobranchidae</taxon>
        <taxon>Plakobranchus</taxon>
    </lineage>
</organism>
<comment type="caution">
    <text evidence="3">The sequence shown here is derived from an EMBL/GenBank/DDBJ whole genome shotgun (WGS) entry which is preliminary data.</text>
</comment>
<name>A0AAV4BYM4_9GAST</name>
<dbReference type="EMBL" id="BLXT01005617">
    <property type="protein sequence ID" value="GFO24728.1"/>
    <property type="molecule type" value="Genomic_DNA"/>
</dbReference>
<evidence type="ECO:0000259" key="2">
    <source>
        <dbReference type="Pfam" id="PF17921"/>
    </source>
</evidence>
<dbReference type="AlphaFoldDB" id="A0AAV4BYM4"/>
<dbReference type="Gene3D" id="1.10.340.70">
    <property type="match status" value="1"/>
</dbReference>
<proteinExistence type="predicted"/>
<protein>
    <submittedName>
        <fullName evidence="3">Zinc finger protein</fullName>
    </submittedName>
</protein>
<feature type="region of interest" description="Disordered" evidence="1">
    <location>
        <begin position="68"/>
        <end position="107"/>
    </location>
</feature>
<accession>A0AAV4BYM4</accession>
<evidence type="ECO:0000313" key="4">
    <source>
        <dbReference type="Proteomes" id="UP000735302"/>
    </source>
</evidence>
<evidence type="ECO:0000313" key="3">
    <source>
        <dbReference type="EMBL" id="GFO24728.1"/>
    </source>
</evidence>
<reference evidence="3 4" key="1">
    <citation type="journal article" date="2021" name="Elife">
        <title>Chloroplast acquisition without the gene transfer in kleptoplastic sea slugs, Plakobranchus ocellatus.</title>
        <authorList>
            <person name="Maeda T."/>
            <person name="Takahashi S."/>
            <person name="Yoshida T."/>
            <person name="Shimamura S."/>
            <person name="Takaki Y."/>
            <person name="Nagai Y."/>
            <person name="Toyoda A."/>
            <person name="Suzuki Y."/>
            <person name="Arimoto A."/>
            <person name="Ishii H."/>
            <person name="Satoh N."/>
            <person name="Nishiyama T."/>
            <person name="Hasebe M."/>
            <person name="Maruyama T."/>
            <person name="Minagawa J."/>
            <person name="Obokata J."/>
            <person name="Shigenobu S."/>
        </authorList>
    </citation>
    <scope>NUCLEOTIDE SEQUENCE [LARGE SCALE GENOMIC DNA]</scope>
</reference>
<keyword evidence="4" id="KW-1185">Reference proteome</keyword>
<sequence>MLDSYKLSEVNDILDEFSDVLTALPGHTPSIMHHIDLTTDVPIRVKIYPQPFFSPQEFVREETAKLFKPPSEESRYRNNNNGAAGRRDKSFRSKRRSCSGGKDNVPNEAIDGMLRSASWKALPIVTNCAALEDPKRTRDLGLLILIGEKGDRQVDVTKDNGFENPGRNISMKHEVLPKSLRRNVISVAHDSITWAHLGIRRTKDRVVNNFNWPKMDVYQRTVKKGIGTEVPINKIPQIGTPLSK</sequence>
<dbReference type="Pfam" id="PF17921">
    <property type="entry name" value="Integrase_H2C2"/>
    <property type="match status" value="1"/>
</dbReference>
<dbReference type="InterPro" id="IPR041588">
    <property type="entry name" value="Integrase_H2C2"/>
</dbReference>
<feature type="domain" description="Integrase zinc-binding" evidence="2">
    <location>
        <begin position="177"/>
        <end position="216"/>
    </location>
</feature>
<evidence type="ECO:0000256" key="1">
    <source>
        <dbReference type="SAM" id="MobiDB-lite"/>
    </source>
</evidence>